<organism evidence="1 2">
    <name type="scientific">Nitrospira moscoviensis</name>
    <dbReference type="NCBI Taxonomy" id="42253"/>
    <lineage>
        <taxon>Bacteria</taxon>
        <taxon>Pseudomonadati</taxon>
        <taxon>Nitrospirota</taxon>
        <taxon>Nitrospiria</taxon>
        <taxon>Nitrospirales</taxon>
        <taxon>Nitrospiraceae</taxon>
        <taxon>Nitrospira</taxon>
    </lineage>
</organism>
<dbReference type="Proteomes" id="UP000069205">
    <property type="component" value="Chromosome"/>
</dbReference>
<proteinExistence type="predicted"/>
<gene>
    <name evidence="1" type="ORF">NITMOv2_3137</name>
</gene>
<evidence type="ECO:0000313" key="1">
    <source>
        <dbReference type="EMBL" id="ALA59536.1"/>
    </source>
</evidence>
<dbReference type="STRING" id="42253.NITMOv2_3137"/>
<dbReference type="KEGG" id="nmv:NITMOv2_3137"/>
<dbReference type="AlphaFoldDB" id="A0A0K2GF06"/>
<reference evidence="1 2" key="1">
    <citation type="journal article" date="2015" name="Proc. Natl. Acad. Sci. U.S.A.">
        <title>Expanded metabolic versatility of ubiquitous nitrite-oxidizing bacteria from the genus Nitrospira.</title>
        <authorList>
            <person name="Koch H."/>
            <person name="Lucker S."/>
            <person name="Albertsen M."/>
            <person name="Kitzinger K."/>
            <person name="Herbold C."/>
            <person name="Spieck E."/>
            <person name="Nielsen P.H."/>
            <person name="Wagner M."/>
            <person name="Daims H."/>
        </authorList>
    </citation>
    <scope>NUCLEOTIDE SEQUENCE [LARGE SCALE GENOMIC DNA]</scope>
    <source>
        <strain evidence="1 2">NSP M-1</strain>
    </source>
</reference>
<evidence type="ECO:0000313" key="2">
    <source>
        <dbReference type="Proteomes" id="UP000069205"/>
    </source>
</evidence>
<sequence length="359" mass="41899">MISDSLLETLASLRRFEKQIFVAENFLTAAFAFLLKNDRSFLRNYLKHLGYRCSALPEVQTQKTHGTESGNIPDIVFSNRHTYIVQENKIDAPLGKKNQLARYARQVRGSKKRIKGLVYVRRAHKPHHSIPRSIAGIRIQLLTWNTVASLIRRSPQDVHSNSKWPREEFYRFLEAHRMTSPPALDISKLTSAWKQFEPQQNTLRRLIEGSRDAIERRLGNTTYKIRIPRSGEEYPGIYIYYAKGRRLKGAMRYQDLWAWCGVYPWEGTIYADAEIGWGQKYELAITPAFRNRLEKNGFEYYAEPNDPAFPYEVYSIEKPLRQIIGPSTDFEKQSTSATRWFTRQAQVIARMLVSLERIM</sequence>
<protein>
    <submittedName>
        <fullName evidence="1">Uncharacterized protein</fullName>
    </submittedName>
</protein>
<dbReference type="EMBL" id="CP011801">
    <property type="protein sequence ID" value="ALA59536.1"/>
    <property type="molecule type" value="Genomic_DNA"/>
</dbReference>
<name>A0A0K2GF06_NITMO</name>
<keyword evidence="2" id="KW-1185">Reference proteome</keyword>
<accession>A0A0K2GF06</accession>
<dbReference type="PATRIC" id="fig|42253.5.peg.3090"/>
<dbReference type="RefSeq" id="WP_083448046.1">
    <property type="nucleotide sequence ID" value="NZ_CP011801.1"/>
</dbReference>